<accession>A0A8J8T244</accession>
<evidence type="ECO:0000313" key="3">
    <source>
        <dbReference type="Proteomes" id="UP000785679"/>
    </source>
</evidence>
<protein>
    <submittedName>
        <fullName evidence="2">Uncharacterized protein</fullName>
    </submittedName>
</protein>
<evidence type="ECO:0000256" key="1">
    <source>
        <dbReference type="SAM" id="Phobius"/>
    </source>
</evidence>
<keyword evidence="1" id="KW-1133">Transmembrane helix</keyword>
<sequence>MVLNPMCRQLIVSVVGFLALIAAERSILIVPSFVVYQIGPVVKSFIAAFMVALVKQDRLHNLLPSLWNYHSMMLVHVRSQALYSIKSPWILTCRRQVPTPQIRQIWVLQLQSTLNHSKSLRFPEVLLIQMRIVVALA</sequence>
<reference evidence="2" key="1">
    <citation type="submission" date="2019-06" db="EMBL/GenBank/DDBJ databases">
        <authorList>
            <person name="Zheng W."/>
        </authorList>
    </citation>
    <scope>NUCLEOTIDE SEQUENCE</scope>
    <source>
        <strain evidence="2">QDHG01</strain>
    </source>
</reference>
<organism evidence="2 3">
    <name type="scientific">Halteria grandinella</name>
    <dbReference type="NCBI Taxonomy" id="5974"/>
    <lineage>
        <taxon>Eukaryota</taxon>
        <taxon>Sar</taxon>
        <taxon>Alveolata</taxon>
        <taxon>Ciliophora</taxon>
        <taxon>Intramacronucleata</taxon>
        <taxon>Spirotrichea</taxon>
        <taxon>Stichotrichia</taxon>
        <taxon>Sporadotrichida</taxon>
        <taxon>Halteriidae</taxon>
        <taxon>Halteria</taxon>
    </lineage>
</organism>
<proteinExistence type="predicted"/>
<dbReference type="Proteomes" id="UP000785679">
    <property type="component" value="Unassembled WGS sequence"/>
</dbReference>
<feature type="transmembrane region" description="Helical" evidence="1">
    <location>
        <begin position="35"/>
        <end position="54"/>
    </location>
</feature>
<comment type="caution">
    <text evidence="2">The sequence shown here is derived from an EMBL/GenBank/DDBJ whole genome shotgun (WGS) entry which is preliminary data.</text>
</comment>
<keyword evidence="1" id="KW-0812">Transmembrane</keyword>
<gene>
    <name evidence="2" type="ORF">FGO68_gene2022</name>
</gene>
<evidence type="ECO:0000313" key="2">
    <source>
        <dbReference type="EMBL" id="TNV79414.1"/>
    </source>
</evidence>
<dbReference type="EMBL" id="RRYP01008940">
    <property type="protein sequence ID" value="TNV79414.1"/>
    <property type="molecule type" value="Genomic_DNA"/>
</dbReference>
<keyword evidence="1" id="KW-0472">Membrane</keyword>
<name>A0A8J8T244_HALGN</name>
<keyword evidence="3" id="KW-1185">Reference proteome</keyword>
<dbReference type="AlphaFoldDB" id="A0A8J8T244"/>